<feature type="compositionally biased region" description="Basic residues" evidence="1">
    <location>
        <begin position="14"/>
        <end position="23"/>
    </location>
</feature>
<dbReference type="EMBL" id="GBRH01189490">
    <property type="protein sequence ID" value="JAE08406.1"/>
    <property type="molecule type" value="Transcribed_RNA"/>
</dbReference>
<sequence length="23" mass="2591">MFLIISADSVSRPARPRRSTMQA</sequence>
<dbReference type="AlphaFoldDB" id="A0A0A9FE44"/>
<name>A0A0A9FE44_ARUDO</name>
<reference evidence="2" key="2">
    <citation type="journal article" date="2015" name="Data Brief">
        <title>Shoot transcriptome of the giant reed, Arundo donax.</title>
        <authorList>
            <person name="Barrero R.A."/>
            <person name="Guerrero F.D."/>
            <person name="Moolhuijzen P."/>
            <person name="Goolsby J.A."/>
            <person name="Tidwell J."/>
            <person name="Bellgard S.E."/>
            <person name="Bellgard M.I."/>
        </authorList>
    </citation>
    <scope>NUCLEOTIDE SEQUENCE</scope>
    <source>
        <tissue evidence="2">Shoot tissue taken approximately 20 cm above the soil surface</tissue>
    </source>
</reference>
<reference evidence="2" key="1">
    <citation type="submission" date="2014-09" db="EMBL/GenBank/DDBJ databases">
        <authorList>
            <person name="Magalhaes I.L.F."/>
            <person name="Oliveira U."/>
            <person name="Santos F.R."/>
            <person name="Vidigal T.H.D.A."/>
            <person name="Brescovit A.D."/>
            <person name="Santos A.J."/>
        </authorList>
    </citation>
    <scope>NUCLEOTIDE SEQUENCE</scope>
    <source>
        <tissue evidence="2">Shoot tissue taken approximately 20 cm above the soil surface</tissue>
    </source>
</reference>
<proteinExistence type="predicted"/>
<evidence type="ECO:0000256" key="1">
    <source>
        <dbReference type="SAM" id="MobiDB-lite"/>
    </source>
</evidence>
<evidence type="ECO:0000313" key="2">
    <source>
        <dbReference type="EMBL" id="JAE08406.1"/>
    </source>
</evidence>
<accession>A0A0A9FE44</accession>
<organism evidence="2">
    <name type="scientific">Arundo donax</name>
    <name type="common">Giant reed</name>
    <name type="synonym">Donax arundinaceus</name>
    <dbReference type="NCBI Taxonomy" id="35708"/>
    <lineage>
        <taxon>Eukaryota</taxon>
        <taxon>Viridiplantae</taxon>
        <taxon>Streptophyta</taxon>
        <taxon>Embryophyta</taxon>
        <taxon>Tracheophyta</taxon>
        <taxon>Spermatophyta</taxon>
        <taxon>Magnoliopsida</taxon>
        <taxon>Liliopsida</taxon>
        <taxon>Poales</taxon>
        <taxon>Poaceae</taxon>
        <taxon>PACMAD clade</taxon>
        <taxon>Arundinoideae</taxon>
        <taxon>Arundineae</taxon>
        <taxon>Arundo</taxon>
    </lineage>
</organism>
<protein>
    <submittedName>
        <fullName evidence="2">Uncharacterized protein</fullName>
    </submittedName>
</protein>
<feature type="region of interest" description="Disordered" evidence="1">
    <location>
        <begin position="1"/>
        <end position="23"/>
    </location>
</feature>